<dbReference type="Gene3D" id="3.20.20.80">
    <property type="entry name" value="Glycosidases"/>
    <property type="match status" value="2"/>
</dbReference>
<evidence type="ECO:0000259" key="10">
    <source>
        <dbReference type="PROSITE" id="PS50940"/>
    </source>
</evidence>
<keyword evidence="3" id="KW-0147">Chitin-binding</keyword>
<organism evidence="11 12">
    <name type="scientific">Umbra pygmaea</name>
    <name type="common">Eastern mudminnow</name>
    <dbReference type="NCBI Taxonomy" id="75934"/>
    <lineage>
        <taxon>Eukaryota</taxon>
        <taxon>Metazoa</taxon>
        <taxon>Chordata</taxon>
        <taxon>Craniata</taxon>
        <taxon>Vertebrata</taxon>
        <taxon>Euteleostomi</taxon>
        <taxon>Actinopterygii</taxon>
        <taxon>Neopterygii</taxon>
        <taxon>Teleostei</taxon>
        <taxon>Protacanthopterygii</taxon>
        <taxon>Esociformes</taxon>
        <taxon>Umbridae</taxon>
        <taxon>Umbra</taxon>
    </lineage>
</organism>
<dbReference type="GO" id="GO:0006032">
    <property type="term" value="P:chitin catabolic process"/>
    <property type="evidence" value="ECO:0007669"/>
    <property type="project" value="UniProtKB-KW"/>
</dbReference>
<gene>
    <name evidence="11" type="ORF">UPYG_G00242030</name>
</gene>
<accession>A0ABD0WFK3</accession>
<dbReference type="Pfam" id="PF01607">
    <property type="entry name" value="CBM_14"/>
    <property type="match status" value="2"/>
</dbReference>
<keyword evidence="4 9" id="KW-0732">Signal</keyword>
<feature type="signal peptide" evidence="9">
    <location>
        <begin position="1"/>
        <end position="24"/>
    </location>
</feature>
<keyword evidence="6" id="KW-0146">Chitin degradation</keyword>
<dbReference type="InterPro" id="IPR002557">
    <property type="entry name" value="Chitin-bd_dom"/>
</dbReference>
<evidence type="ECO:0000256" key="7">
    <source>
        <dbReference type="ARBA" id="ARBA00023157"/>
    </source>
</evidence>
<dbReference type="GO" id="GO:0008061">
    <property type="term" value="F:chitin binding"/>
    <property type="evidence" value="ECO:0007669"/>
    <property type="project" value="UniProtKB-KW"/>
</dbReference>
<evidence type="ECO:0000313" key="11">
    <source>
        <dbReference type="EMBL" id="KAL0970444.1"/>
    </source>
</evidence>
<sequence>MRKLTLVTGLLFSLCLLVPTNTLAASDSFCAGMANGQYAKVDAPQTYYNCANGVTYIQNCPSALVFDVSCTCCNYPKVPAAPPLLPTTIPSQVIPPTINATVGESSFCSGMADGLYATTGAPQSYYSCDNGLTWIQNCPSGFVFDDSFKCCGSS</sequence>
<proteinExistence type="predicted"/>
<comment type="catalytic activity">
    <reaction evidence="1">
        <text>Random endo-hydrolysis of N-acetyl-beta-D-glucosaminide (1-&gt;4)-beta-linkages in chitin and chitodextrins.</text>
        <dbReference type="EC" id="3.2.1.14"/>
    </reaction>
</comment>
<evidence type="ECO:0000256" key="4">
    <source>
        <dbReference type="ARBA" id="ARBA00022729"/>
    </source>
</evidence>
<dbReference type="EC" id="3.2.1.14" evidence="2"/>
<keyword evidence="6" id="KW-0119">Carbohydrate metabolism</keyword>
<reference evidence="11 12" key="1">
    <citation type="submission" date="2024-06" db="EMBL/GenBank/DDBJ databases">
        <authorList>
            <person name="Pan Q."/>
            <person name="Wen M."/>
            <person name="Jouanno E."/>
            <person name="Zahm M."/>
            <person name="Klopp C."/>
            <person name="Cabau C."/>
            <person name="Louis A."/>
            <person name="Berthelot C."/>
            <person name="Parey E."/>
            <person name="Roest Crollius H."/>
            <person name="Montfort J."/>
            <person name="Robinson-Rechavi M."/>
            <person name="Bouchez O."/>
            <person name="Lampietro C."/>
            <person name="Lopez Roques C."/>
            <person name="Donnadieu C."/>
            <person name="Postlethwait J."/>
            <person name="Bobe J."/>
            <person name="Verreycken H."/>
            <person name="Guiguen Y."/>
        </authorList>
    </citation>
    <scope>NUCLEOTIDE SEQUENCE [LARGE SCALE GENOMIC DNA]</scope>
    <source>
        <strain evidence="11">Up_M1</strain>
        <tissue evidence="11">Testis</tissue>
    </source>
</reference>
<keyword evidence="7" id="KW-1015">Disulfide bond</keyword>
<dbReference type="EMBL" id="JAGEUA010000007">
    <property type="protein sequence ID" value="KAL0970444.1"/>
    <property type="molecule type" value="Genomic_DNA"/>
</dbReference>
<dbReference type="AlphaFoldDB" id="A0ABD0WFK3"/>
<evidence type="ECO:0000256" key="2">
    <source>
        <dbReference type="ARBA" id="ARBA00012729"/>
    </source>
</evidence>
<name>A0ABD0WFK3_UMBPY</name>
<keyword evidence="12" id="KW-1185">Reference proteome</keyword>
<keyword evidence="6" id="KW-0624">Polysaccharide degradation</keyword>
<comment type="caution">
    <text evidence="11">The sequence shown here is derived from an EMBL/GenBank/DDBJ whole genome shotgun (WGS) entry which is preliminary data.</text>
</comment>
<evidence type="ECO:0000256" key="6">
    <source>
        <dbReference type="ARBA" id="ARBA00023024"/>
    </source>
</evidence>
<evidence type="ECO:0000256" key="8">
    <source>
        <dbReference type="ARBA" id="ARBA00023180"/>
    </source>
</evidence>
<feature type="domain" description="Chitin-binding type-2" evidence="10">
    <location>
        <begin position="27"/>
        <end position="76"/>
    </location>
</feature>
<protein>
    <recommendedName>
        <fullName evidence="2">chitinase</fullName>
        <ecNumber evidence="2">3.2.1.14</ecNumber>
    </recommendedName>
</protein>
<dbReference type="InterPro" id="IPR036508">
    <property type="entry name" value="Chitin-bd_dom_sf"/>
</dbReference>
<keyword evidence="5" id="KW-0677">Repeat</keyword>
<evidence type="ECO:0000256" key="3">
    <source>
        <dbReference type="ARBA" id="ARBA00022669"/>
    </source>
</evidence>
<evidence type="ECO:0000256" key="1">
    <source>
        <dbReference type="ARBA" id="ARBA00000822"/>
    </source>
</evidence>
<feature type="chain" id="PRO_5044875021" description="chitinase" evidence="9">
    <location>
        <begin position="25"/>
        <end position="154"/>
    </location>
</feature>
<dbReference type="SMART" id="SM00494">
    <property type="entry name" value="ChtBD2"/>
    <property type="match status" value="2"/>
</dbReference>
<dbReference type="InterPro" id="IPR051940">
    <property type="entry name" value="Chitin_bind-dev_reg"/>
</dbReference>
<dbReference type="PANTHER" id="PTHR23301:SF0">
    <property type="entry name" value="CHITIN-BINDING TYPE-2 DOMAIN-CONTAINING PROTEIN-RELATED"/>
    <property type="match status" value="1"/>
</dbReference>
<dbReference type="SUPFAM" id="SSF57625">
    <property type="entry name" value="Invertebrate chitin-binding proteins"/>
    <property type="match status" value="2"/>
</dbReference>
<keyword evidence="8" id="KW-0325">Glycoprotein</keyword>
<dbReference type="PANTHER" id="PTHR23301">
    <property type="entry name" value="CHITIN BINDING PERITROPHIN-A"/>
    <property type="match status" value="1"/>
</dbReference>
<dbReference type="PROSITE" id="PS50940">
    <property type="entry name" value="CHIT_BIND_II"/>
    <property type="match status" value="2"/>
</dbReference>
<dbReference type="GO" id="GO:0008843">
    <property type="term" value="F:endochitinase activity"/>
    <property type="evidence" value="ECO:0007669"/>
    <property type="project" value="UniProtKB-EC"/>
</dbReference>
<evidence type="ECO:0000313" key="12">
    <source>
        <dbReference type="Proteomes" id="UP001557470"/>
    </source>
</evidence>
<feature type="domain" description="Chitin-binding type-2" evidence="10">
    <location>
        <begin position="105"/>
        <end position="154"/>
    </location>
</feature>
<dbReference type="Proteomes" id="UP001557470">
    <property type="component" value="Unassembled WGS sequence"/>
</dbReference>
<evidence type="ECO:0000256" key="9">
    <source>
        <dbReference type="SAM" id="SignalP"/>
    </source>
</evidence>
<evidence type="ECO:0000256" key="5">
    <source>
        <dbReference type="ARBA" id="ARBA00022737"/>
    </source>
</evidence>